<evidence type="ECO:0000313" key="4">
    <source>
        <dbReference type="EMBL" id="NBD25526.1"/>
    </source>
</evidence>
<dbReference type="InterPro" id="IPR025877">
    <property type="entry name" value="MobA-like_NTP_Trfase"/>
</dbReference>
<protein>
    <submittedName>
        <fullName evidence="4">NTP transferase domain-containing protein</fullName>
    </submittedName>
</protein>
<accession>A0ABW9XT44</accession>
<evidence type="ECO:0000313" key="5">
    <source>
        <dbReference type="Proteomes" id="UP000665561"/>
    </source>
</evidence>
<dbReference type="Pfam" id="PF12804">
    <property type="entry name" value="NTP_transf_3"/>
    <property type="match status" value="1"/>
</dbReference>
<organism evidence="4 5">
    <name type="scientific">Paenibacillus glycinis</name>
    <dbReference type="NCBI Taxonomy" id="2697035"/>
    <lineage>
        <taxon>Bacteria</taxon>
        <taxon>Bacillati</taxon>
        <taxon>Bacillota</taxon>
        <taxon>Bacilli</taxon>
        <taxon>Bacillales</taxon>
        <taxon>Paenibacillaceae</taxon>
        <taxon>Paenibacillus</taxon>
    </lineage>
</organism>
<evidence type="ECO:0000256" key="1">
    <source>
        <dbReference type="ARBA" id="ARBA00022679"/>
    </source>
</evidence>
<comment type="caution">
    <text evidence="4">The sequence shown here is derived from an EMBL/GenBank/DDBJ whole genome shotgun (WGS) entry which is preliminary data.</text>
</comment>
<sequence length="243" mass="27980">MKAIILAAGRGSRMGDRTDNTPKCMTELWGRTLIEWQIKILRDSGINEIGVVVGYLADKIKLEQVHFFHNQRWENSNIVRSLLSSKDWLENDDCIIAYSDILYTPNTIRLLINNHDEISIPYKTNYRDLWEQRFINPLSDLETFKTSDHSILLEIGNPAVNLDEIEGQFMGLLKTTPSGFRKLSAVLNSLNSEALDQLDVTAMLAILLKYNIQVSTIPCDDFWIEVDSLQDIRLYESWEHGFK</sequence>
<dbReference type="EMBL" id="JAAAMV010000012">
    <property type="protein sequence ID" value="NBD25526.1"/>
    <property type="molecule type" value="Genomic_DNA"/>
</dbReference>
<dbReference type="PANTHER" id="PTHR43584:SF8">
    <property type="entry name" value="N-ACETYLMURAMATE ALPHA-1-PHOSPHATE URIDYLYLTRANSFERASE"/>
    <property type="match status" value="1"/>
</dbReference>
<dbReference type="InterPro" id="IPR050065">
    <property type="entry name" value="GlmU-like"/>
</dbReference>
<reference evidence="4 5" key="1">
    <citation type="submission" date="2020-01" db="EMBL/GenBank/DDBJ databases">
        <title>Paenibacillus soybeanensis sp. nov. isolated from the nodules of soybean (Glycine max(L.) Merr).</title>
        <authorList>
            <person name="Wang H."/>
        </authorList>
    </citation>
    <scope>NUCLEOTIDE SEQUENCE [LARGE SCALE GENOMIC DNA]</scope>
    <source>
        <strain evidence="4 5">T1</strain>
    </source>
</reference>
<evidence type="ECO:0000259" key="3">
    <source>
        <dbReference type="Pfam" id="PF12804"/>
    </source>
</evidence>
<dbReference type="SUPFAM" id="SSF53448">
    <property type="entry name" value="Nucleotide-diphospho-sugar transferases"/>
    <property type="match status" value="1"/>
</dbReference>
<dbReference type="RefSeq" id="WP_161744326.1">
    <property type="nucleotide sequence ID" value="NZ_JAAAMV010000012.1"/>
</dbReference>
<dbReference type="CDD" id="cd02523">
    <property type="entry name" value="PC_cytidylyltransferase"/>
    <property type="match status" value="1"/>
</dbReference>
<keyword evidence="2" id="KW-0548">Nucleotidyltransferase</keyword>
<evidence type="ECO:0000256" key="2">
    <source>
        <dbReference type="ARBA" id="ARBA00022695"/>
    </source>
</evidence>
<keyword evidence="1 4" id="KW-0808">Transferase</keyword>
<proteinExistence type="predicted"/>
<gene>
    <name evidence="4" type="ORF">GT019_16720</name>
</gene>
<keyword evidence="5" id="KW-1185">Reference proteome</keyword>
<dbReference type="GO" id="GO:0016740">
    <property type="term" value="F:transferase activity"/>
    <property type="evidence" value="ECO:0007669"/>
    <property type="project" value="UniProtKB-KW"/>
</dbReference>
<name>A0ABW9XT44_9BACL</name>
<dbReference type="Gene3D" id="3.90.550.10">
    <property type="entry name" value="Spore Coat Polysaccharide Biosynthesis Protein SpsA, Chain A"/>
    <property type="match status" value="1"/>
</dbReference>
<dbReference type="PANTHER" id="PTHR43584">
    <property type="entry name" value="NUCLEOTIDYL TRANSFERASE"/>
    <property type="match status" value="1"/>
</dbReference>
<dbReference type="InterPro" id="IPR029044">
    <property type="entry name" value="Nucleotide-diphossugar_trans"/>
</dbReference>
<dbReference type="Proteomes" id="UP000665561">
    <property type="component" value="Unassembled WGS sequence"/>
</dbReference>
<feature type="domain" description="MobA-like NTP transferase" evidence="3">
    <location>
        <begin position="3"/>
        <end position="117"/>
    </location>
</feature>